<proteinExistence type="predicted"/>
<organism evidence="1">
    <name type="scientific">Candidatus Kentrum sp. LFY</name>
    <dbReference type="NCBI Taxonomy" id="2126342"/>
    <lineage>
        <taxon>Bacteria</taxon>
        <taxon>Pseudomonadati</taxon>
        <taxon>Pseudomonadota</taxon>
        <taxon>Gammaproteobacteria</taxon>
        <taxon>Candidatus Kentrum</taxon>
    </lineage>
</organism>
<reference evidence="1" key="1">
    <citation type="submission" date="2019-02" db="EMBL/GenBank/DDBJ databases">
        <authorList>
            <person name="Gruber-Vodicka R. H."/>
            <person name="Seah K. B. B."/>
        </authorList>
    </citation>
    <scope>NUCLEOTIDE SEQUENCE</scope>
    <source>
        <strain evidence="1">BECK_M6</strain>
    </source>
</reference>
<dbReference type="EMBL" id="CAADFH010000135">
    <property type="protein sequence ID" value="VFK01109.1"/>
    <property type="molecule type" value="Genomic_DNA"/>
</dbReference>
<dbReference type="Pfam" id="PF12441">
    <property type="entry name" value="CopG_antitoxin"/>
    <property type="match status" value="1"/>
</dbReference>
<sequence length="91" mass="10738">MDKYYLDEEERDFVESVERGEWTSVVDLDTEIEKHRQYARNTLRKDKRVNIRISSHDLEALQARAVEDGIPYQTLMASVLHRFVAGRLKEA</sequence>
<evidence type="ECO:0000313" key="1">
    <source>
        <dbReference type="EMBL" id="VFK01109.1"/>
    </source>
</evidence>
<gene>
    <name evidence="1" type="ORF">BECKLFY1418A_GA0070994_11352</name>
</gene>
<dbReference type="InterPro" id="IPR022148">
    <property type="entry name" value="CopG_antitoxin"/>
</dbReference>
<accession>A0A450V8N1</accession>
<protein>
    <submittedName>
        <fullName evidence="1">Predicted DNA binding protein, CopG/RHH family</fullName>
    </submittedName>
</protein>
<dbReference type="AlphaFoldDB" id="A0A450V8N1"/>
<name>A0A450V8N1_9GAMM</name>